<evidence type="ECO:0000313" key="1">
    <source>
        <dbReference type="EMBL" id="CAB4032237.1"/>
    </source>
</evidence>
<keyword evidence="2" id="KW-1185">Reference proteome</keyword>
<accession>A0A6S7JLS7</accession>
<organism evidence="1 2">
    <name type="scientific">Paramuricea clavata</name>
    <name type="common">Red gorgonian</name>
    <name type="synonym">Violescent sea-whip</name>
    <dbReference type="NCBI Taxonomy" id="317549"/>
    <lineage>
        <taxon>Eukaryota</taxon>
        <taxon>Metazoa</taxon>
        <taxon>Cnidaria</taxon>
        <taxon>Anthozoa</taxon>
        <taxon>Octocorallia</taxon>
        <taxon>Malacalcyonacea</taxon>
        <taxon>Plexauridae</taxon>
        <taxon>Paramuricea</taxon>
    </lineage>
</organism>
<feature type="non-terminal residue" evidence="1">
    <location>
        <position position="95"/>
    </location>
</feature>
<protein>
    <submittedName>
        <fullName evidence="1">Uncharacterized protein</fullName>
    </submittedName>
</protein>
<proteinExistence type="predicted"/>
<reference evidence="1" key="1">
    <citation type="submission" date="2020-04" db="EMBL/GenBank/DDBJ databases">
        <authorList>
            <person name="Alioto T."/>
            <person name="Alioto T."/>
            <person name="Gomez Garrido J."/>
        </authorList>
    </citation>
    <scope>NUCLEOTIDE SEQUENCE</scope>
    <source>
        <strain evidence="1">A484AB</strain>
    </source>
</reference>
<sequence length="95" mass="10974">QYKSLRTKKQDHAYSESPDWVGSIPSKFQFPLRNISPTVLNKPSIENFTQIFTLLEKENAFSNQWNLIKHSQPFLMLCNFSTSDEIAPAAKRTLI</sequence>
<evidence type="ECO:0000313" key="2">
    <source>
        <dbReference type="Proteomes" id="UP001152795"/>
    </source>
</evidence>
<gene>
    <name evidence="1" type="ORF">PACLA_8A083396</name>
</gene>
<dbReference type="EMBL" id="CACRXK020018244">
    <property type="protein sequence ID" value="CAB4032237.1"/>
    <property type="molecule type" value="Genomic_DNA"/>
</dbReference>
<feature type="non-terminal residue" evidence="1">
    <location>
        <position position="1"/>
    </location>
</feature>
<comment type="caution">
    <text evidence="1">The sequence shown here is derived from an EMBL/GenBank/DDBJ whole genome shotgun (WGS) entry which is preliminary data.</text>
</comment>
<dbReference type="Proteomes" id="UP001152795">
    <property type="component" value="Unassembled WGS sequence"/>
</dbReference>
<name>A0A6S7JLS7_PARCT</name>
<dbReference type="AlphaFoldDB" id="A0A6S7JLS7"/>